<dbReference type="InterPro" id="IPR009075">
    <property type="entry name" value="AcylCo_DH/oxidase_C"/>
</dbReference>
<keyword evidence="11" id="KW-1185">Reference proteome</keyword>
<proteinExistence type="inferred from homology"/>
<dbReference type="Proteomes" id="UP000014500">
    <property type="component" value="Unassembled WGS sequence"/>
</dbReference>
<dbReference type="OMA" id="IEMVAMT"/>
<dbReference type="PhylomeDB" id="T1J5D1"/>
<evidence type="ECO:0000313" key="11">
    <source>
        <dbReference type="Proteomes" id="UP000014500"/>
    </source>
</evidence>
<comment type="similarity">
    <text evidence="2 5">Belongs to the acyl-CoA dehydrogenase family.</text>
</comment>
<dbReference type="Pfam" id="PF02770">
    <property type="entry name" value="Acyl-CoA_dh_M"/>
    <property type="match status" value="1"/>
</dbReference>
<evidence type="ECO:0000256" key="2">
    <source>
        <dbReference type="ARBA" id="ARBA00009347"/>
    </source>
</evidence>
<dbReference type="InterPro" id="IPR041504">
    <property type="entry name" value="AidB_N"/>
</dbReference>
<feature type="domain" description="Acyl-CoA dehydrogenase 11-like C-terminal" evidence="9">
    <location>
        <begin position="468"/>
        <end position="583"/>
    </location>
</feature>
<name>T1J5D1_STRMM</name>
<dbReference type="InterPro" id="IPR006089">
    <property type="entry name" value="Acyl-CoA_DH_CS"/>
</dbReference>
<evidence type="ECO:0000313" key="10">
    <source>
        <dbReference type="EnsemblMetazoa" id="SMAR008830-PA"/>
    </source>
</evidence>
<dbReference type="PANTHER" id="PTHR42707">
    <property type="entry name" value="ACYL-COA DEHYDROGENASE"/>
    <property type="match status" value="1"/>
</dbReference>
<evidence type="ECO:0008006" key="12">
    <source>
        <dbReference type="Google" id="ProtNLM"/>
    </source>
</evidence>
<accession>T1J5D1</accession>
<feature type="domain" description="Acyl-CoA dehydrogenase/oxidase C-terminal" evidence="6">
    <location>
        <begin position="304"/>
        <end position="462"/>
    </location>
</feature>
<evidence type="ECO:0000259" key="8">
    <source>
        <dbReference type="Pfam" id="PF18158"/>
    </source>
</evidence>
<evidence type="ECO:0000259" key="7">
    <source>
        <dbReference type="Pfam" id="PF02770"/>
    </source>
</evidence>
<dbReference type="SUPFAM" id="SSF47203">
    <property type="entry name" value="Acyl-CoA dehydrogenase C-terminal domain-like"/>
    <property type="match status" value="1"/>
</dbReference>
<keyword evidence="4 5" id="KW-0274">FAD</keyword>
<dbReference type="STRING" id="126957.T1J5D1"/>
<keyword evidence="3 5" id="KW-0285">Flavoprotein</keyword>
<reference evidence="11" key="1">
    <citation type="submission" date="2011-05" db="EMBL/GenBank/DDBJ databases">
        <authorList>
            <person name="Richards S.R."/>
            <person name="Qu J."/>
            <person name="Jiang H."/>
            <person name="Jhangiani S.N."/>
            <person name="Agravi P."/>
            <person name="Goodspeed R."/>
            <person name="Gross S."/>
            <person name="Mandapat C."/>
            <person name="Jackson L."/>
            <person name="Mathew T."/>
            <person name="Pu L."/>
            <person name="Thornton R."/>
            <person name="Saada N."/>
            <person name="Wilczek-Boney K.B."/>
            <person name="Lee S."/>
            <person name="Kovar C."/>
            <person name="Wu Y."/>
            <person name="Scherer S.E."/>
            <person name="Worley K.C."/>
            <person name="Muzny D.M."/>
            <person name="Gibbs R."/>
        </authorList>
    </citation>
    <scope>NUCLEOTIDE SEQUENCE</scope>
    <source>
        <strain evidence="11">Brora</strain>
    </source>
</reference>
<dbReference type="Pfam" id="PF18158">
    <property type="entry name" value="AidB_N"/>
    <property type="match status" value="1"/>
</dbReference>
<evidence type="ECO:0000256" key="3">
    <source>
        <dbReference type="ARBA" id="ARBA00022630"/>
    </source>
</evidence>
<dbReference type="AlphaFoldDB" id="T1J5D1"/>
<evidence type="ECO:0000256" key="1">
    <source>
        <dbReference type="ARBA" id="ARBA00001974"/>
    </source>
</evidence>
<dbReference type="InterPro" id="IPR006091">
    <property type="entry name" value="Acyl-CoA_Oxase/DH_mid-dom"/>
</dbReference>
<dbReference type="Gene3D" id="2.40.110.20">
    <property type="match status" value="1"/>
</dbReference>
<dbReference type="HOGENOM" id="CLU_016513_1_0_1"/>
<dbReference type="InterPro" id="IPR009100">
    <property type="entry name" value="AcylCoA_DH/oxidase_NM_dom_sf"/>
</dbReference>
<feature type="domain" description="Adaptive response protein AidB N-terminal" evidence="8">
    <location>
        <begin position="49"/>
        <end position="142"/>
    </location>
</feature>
<dbReference type="Pfam" id="PF00441">
    <property type="entry name" value="Acyl-CoA_dh_1"/>
    <property type="match status" value="1"/>
</dbReference>
<dbReference type="eggNOG" id="KOG0137">
    <property type="taxonomic scope" value="Eukaryota"/>
</dbReference>
<evidence type="ECO:0000256" key="5">
    <source>
        <dbReference type="RuleBase" id="RU362125"/>
    </source>
</evidence>
<dbReference type="Gene3D" id="1.20.140.10">
    <property type="entry name" value="Butyryl-CoA Dehydrogenase, subunit A, domain 3"/>
    <property type="match status" value="1"/>
</dbReference>
<dbReference type="SUPFAM" id="SSF56645">
    <property type="entry name" value="Acyl-CoA dehydrogenase NM domain-like"/>
    <property type="match status" value="1"/>
</dbReference>
<reference evidence="10" key="2">
    <citation type="submission" date="2015-02" db="UniProtKB">
        <authorList>
            <consortium name="EnsemblMetazoa"/>
        </authorList>
    </citation>
    <scope>IDENTIFICATION</scope>
</reference>
<comment type="cofactor">
    <cofactor evidence="1 5">
        <name>FAD</name>
        <dbReference type="ChEBI" id="CHEBI:57692"/>
    </cofactor>
</comment>
<dbReference type="PANTHER" id="PTHR42707:SF2">
    <property type="entry name" value="ACD11 DEHYDROGENASE"/>
    <property type="match status" value="1"/>
</dbReference>
<dbReference type="EnsemblMetazoa" id="SMAR008830-RA">
    <property type="protein sequence ID" value="SMAR008830-PA"/>
    <property type="gene ID" value="SMAR008830"/>
</dbReference>
<protein>
    <recommendedName>
        <fullName evidence="12">Acyl-CoA dehydrogenase/oxidase C-terminal domain-containing protein</fullName>
    </recommendedName>
</protein>
<keyword evidence="5" id="KW-0560">Oxidoreductase</keyword>
<dbReference type="PROSITE" id="PS00073">
    <property type="entry name" value="ACYL_COA_DH_2"/>
    <property type="match status" value="1"/>
</dbReference>
<evidence type="ECO:0000259" key="6">
    <source>
        <dbReference type="Pfam" id="PF00441"/>
    </source>
</evidence>
<feature type="domain" description="Acyl-CoA oxidase/dehydrogenase middle" evidence="7">
    <location>
        <begin position="189"/>
        <end position="293"/>
    </location>
</feature>
<dbReference type="InterPro" id="IPR053998">
    <property type="entry name" value="ACDH-11_C"/>
</dbReference>
<dbReference type="Gene3D" id="6.10.250.600">
    <property type="match status" value="1"/>
</dbReference>
<dbReference type="Pfam" id="PF22217">
    <property type="entry name" value="ACDH-11_C"/>
    <property type="match status" value="1"/>
</dbReference>
<evidence type="ECO:0000259" key="9">
    <source>
        <dbReference type="Pfam" id="PF22217"/>
    </source>
</evidence>
<sequence length="590" mass="67206">MHRFSSFNRFKHQFKYFTIRKLHDEAKDMSIPFARAKVGTFFQAPPKLRNQYTQDVVLRRYLQRIMPPEVLSEIEPDLTRFGNRVTQDIYEFGLDCEKNPPQLQNFDAWGNRIDKIITTEGWRKLKDISAQEGIVAIAYEKKFSEWIDCINSRSYISSRFHPNIKCNHLKRVYDRLVSRDPEKFWTSGQWMTERQGGSDVANGTETIAIPQSDSTYKLYGYKWFSSATDSDMAFTLARIPSQNGELIKGSKGVSMFYVETKNQFDGKMNNIQVMRLKDKLGTRQVPTGELLLDGSTARLASDEGRGIASITNMLLITRIHNAISSVAAMRRITSMARDYAQSRVAFGKIIGKYPLHVKVLADMELESRGSTLLVLEAARILGLDDTKKANQREQFILRLIIPICKMFTAKKAMSVISEGLEAFGGQGYMEDTGLPRLLRDAQVTPIWEGTTNIMALDVLRAIIKTNGQVMVAFRDDVLEKLEIGKRNVQLKDAIVRVKRSLSAIEMFLHENQDKLEVAARDFAFSLSEIYIGALLIEHASWSGAVKEDVIAAQRWSLMKLSCINDKISFFSNDTVENENDLVMEGYEDLK</sequence>
<organism evidence="10 11">
    <name type="scientific">Strigamia maritima</name>
    <name type="common">European centipede</name>
    <name type="synonym">Geophilus maritimus</name>
    <dbReference type="NCBI Taxonomy" id="126957"/>
    <lineage>
        <taxon>Eukaryota</taxon>
        <taxon>Metazoa</taxon>
        <taxon>Ecdysozoa</taxon>
        <taxon>Arthropoda</taxon>
        <taxon>Myriapoda</taxon>
        <taxon>Chilopoda</taxon>
        <taxon>Pleurostigmophora</taxon>
        <taxon>Geophilomorpha</taxon>
        <taxon>Linotaeniidae</taxon>
        <taxon>Strigamia</taxon>
    </lineage>
</organism>
<evidence type="ECO:0000256" key="4">
    <source>
        <dbReference type="ARBA" id="ARBA00022827"/>
    </source>
</evidence>
<dbReference type="EMBL" id="JH431859">
    <property type="status" value="NOT_ANNOTATED_CDS"/>
    <property type="molecule type" value="Genomic_DNA"/>
</dbReference>
<dbReference type="GO" id="GO:0003995">
    <property type="term" value="F:acyl-CoA dehydrogenase activity"/>
    <property type="evidence" value="ECO:0007669"/>
    <property type="project" value="InterPro"/>
</dbReference>
<dbReference type="InterPro" id="IPR036250">
    <property type="entry name" value="AcylCo_DH-like_C"/>
</dbReference>
<dbReference type="InterPro" id="IPR052904">
    <property type="entry name" value="Acyl-CoA_dehydrogenase-like"/>
</dbReference>